<reference evidence="1 2" key="2">
    <citation type="journal article" date="2021" name="Genomics">
        <title>High-quality reference genome for Clonorchis sinensis.</title>
        <authorList>
            <person name="Young N.D."/>
            <person name="Stroehlein A.J."/>
            <person name="Kinkar L."/>
            <person name="Wang T."/>
            <person name="Sohn W.M."/>
            <person name="Chang B.C.H."/>
            <person name="Kaur P."/>
            <person name="Weisz D."/>
            <person name="Dudchenko O."/>
            <person name="Aiden E.L."/>
            <person name="Korhonen P.K."/>
            <person name="Gasser R.B."/>
        </authorList>
    </citation>
    <scope>NUCLEOTIDE SEQUENCE [LARGE SCALE GENOMIC DNA]</scope>
    <source>
        <strain evidence="1">Cs-k2</strain>
    </source>
</reference>
<protein>
    <submittedName>
        <fullName evidence="1">Uncharacterized protein</fullName>
    </submittedName>
</protein>
<gene>
    <name evidence="1" type="ORF">CSKR_104833</name>
</gene>
<keyword evidence="2" id="KW-1185">Reference proteome</keyword>
<dbReference type="AlphaFoldDB" id="A0A3R7JRG2"/>
<organism evidence="1 2">
    <name type="scientific">Clonorchis sinensis</name>
    <name type="common">Chinese liver fluke</name>
    <dbReference type="NCBI Taxonomy" id="79923"/>
    <lineage>
        <taxon>Eukaryota</taxon>
        <taxon>Metazoa</taxon>
        <taxon>Spiralia</taxon>
        <taxon>Lophotrochozoa</taxon>
        <taxon>Platyhelminthes</taxon>
        <taxon>Trematoda</taxon>
        <taxon>Digenea</taxon>
        <taxon>Opisthorchiida</taxon>
        <taxon>Opisthorchiata</taxon>
        <taxon>Opisthorchiidae</taxon>
        <taxon>Clonorchis</taxon>
    </lineage>
</organism>
<comment type="caution">
    <text evidence="1">The sequence shown here is derived from an EMBL/GenBank/DDBJ whole genome shotgun (WGS) entry which is preliminary data.</text>
</comment>
<reference evidence="1 2" key="1">
    <citation type="journal article" date="2018" name="Biotechnol. Adv.">
        <title>Improved genomic resources and new bioinformatic workflow for the carcinogenic parasite Clonorchis sinensis: Biotechnological implications.</title>
        <authorList>
            <person name="Wang D."/>
            <person name="Korhonen P.K."/>
            <person name="Gasser R.B."/>
            <person name="Young N.D."/>
        </authorList>
    </citation>
    <scope>NUCLEOTIDE SEQUENCE [LARGE SCALE GENOMIC DNA]</scope>
    <source>
        <strain evidence="1">Cs-k2</strain>
    </source>
</reference>
<dbReference type="OrthoDB" id="10051416at2759"/>
<accession>A0A3R7JRG2</accession>
<sequence length="164" mass="18758">MHYPRPVLFKNSWGERAQWLERELTKRKFRDLNLTPASRLPLSRLGQPGSIPALMLPSIAQWLRHKRADQKVCGPNSTSESQLLLSRLRQPGITSASDFSSNNMAVRTSAANLLSLLQNNHQLLLCLKSLFVPTSTNDIREGCPKYLYTTTDYKWYRGKNNSRN</sequence>
<dbReference type="Proteomes" id="UP000286415">
    <property type="component" value="Unassembled WGS sequence"/>
</dbReference>
<proteinExistence type="predicted"/>
<evidence type="ECO:0000313" key="2">
    <source>
        <dbReference type="Proteomes" id="UP000286415"/>
    </source>
</evidence>
<dbReference type="InParanoid" id="A0A3R7JRG2"/>
<dbReference type="EMBL" id="NIRI02000056">
    <property type="protein sequence ID" value="KAG5445636.1"/>
    <property type="molecule type" value="Genomic_DNA"/>
</dbReference>
<name>A0A3R7JRG2_CLOSI</name>
<evidence type="ECO:0000313" key="1">
    <source>
        <dbReference type="EMBL" id="KAG5445636.1"/>
    </source>
</evidence>